<name>A0ABR9B4L1_9RHOO</name>
<protein>
    <submittedName>
        <fullName evidence="1">Sulfotransferase</fullName>
    </submittedName>
</protein>
<reference evidence="2" key="1">
    <citation type="submission" date="2023-07" db="EMBL/GenBank/DDBJ databases">
        <title>Thauera sp. CAU 1555 isolated from sand of Yaerae Beach.</title>
        <authorList>
            <person name="Kim W."/>
        </authorList>
    </citation>
    <scope>NUCLEOTIDE SEQUENCE [LARGE SCALE GENOMIC DNA]</scope>
    <source>
        <strain evidence="2">CAU 1555</strain>
    </source>
</reference>
<dbReference type="Gene3D" id="3.40.50.300">
    <property type="entry name" value="P-loop containing nucleotide triphosphate hydrolases"/>
    <property type="match status" value="1"/>
</dbReference>
<dbReference type="Proteomes" id="UP000603602">
    <property type="component" value="Unassembled WGS sequence"/>
</dbReference>
<gene>
    <name evidence="1" type="ORF">IFO67_00250</name>
</gene>
<evidence type="ECO:0000313" key="2">
    <source>
        <dbReference type="Proteomes" id="UP000603602"/>
    </source>
</evidence>
<dbReference type="RefSeq" id="WP_187716179.1">
    <property type="nucleotide sequence ID" value="NZ_JACTAH010000001.1"/>
</dbReference>
<dbReference type="EMBL" id="JACYTO010000001">
    <property type="protein sequence ID" value="MBD8501313.1"/>
    <property type="molecule type" value="Genomic_DNA"/>
</dbReference>
<comment type="caution">
    <text evidence="1">The sequence shown here is derived from an EMBL/GenBank/DDBJ whole genome shotgun (WGS) entry which is preliminary data.</text>
</comment>
<dbReference type="Pfam" id="PF13469">
    <property type="entry name" value="Sulfotransfer_3"/>
    <property type="match status" value="1"/>
</dbReference>
<evidence type="ECO:0000313" key="1">
    <source>
        <dbReference type="EMBL" id="MBD8501313.1"/>
    </source>
</evidence>
<dbReference type="InterPro" id="IPR027417">
    <property type="entry name" value="P-loop_NTPase"/>
</dbReference>
<keyword evidence="2" id="KW-1185">Reference proteome</keyword>
<dbReference type="SUPFAM" id="SSF52540">
    <property type="entry name" value="P-loop containing nucleoside triphosphate hydrolases"/>
    <property type="match status" value="1"/>
</dbReference>
<sequence>MAGVFPGSRLNVSNDSLPFADLYDTSVDEYLSDPYAFDKVKWCRKVGRALEEHLAGKPPGQRWLLKNPRSILMLEPLSSCLEGLFFVHVVRNGVEMAFSGNQRQAVLHGDRILGPEGERLAHGPVRSLAVWEAVNRMGERFARLQPDKYLRIRYEDFCLNPAQEMERLDRRVGFGLEHGKVDQRQFRKSLRALPVDWQHSLPAEARGARSLLQEYGYQC</sequence>
<proteinExistence type="predicted"/>
<organism evidence="1 2">
    <name type="scientific">Thauera sedimentorum</name>
    <dbReference type="NCBI Taxonomy" id="2767595"/>
    <lineage>
        <taxon>Bacteria</taxon>
        <taxon>Pseudomonadati</taxon>
        <taxon>Pseudomonadota</taxon>
        <taxon>Betaproteobacteria</taxon>
        <taxon>Rhodocyclales</taxon>
        <taxon>Zoogloeaceae</taxon>
        <taxon>Thauera</taxon>
    </lineage>
</organism>
<accession>A0ABR9B4L1</accession>